<feature type="chain" id="PRO_5018062513" evidence="5">
    <location>
        <begin position="21"/>
        <end position="476"/>
    </location>
</feature>
<keyword evidence="5" id="KW-0732">Signal</keyword>
<dbReference type="Proteomes" id="UP000278351">
    <property type="component" value="Unassembled WGS sequence"/>
</dbReference>
<dbReference type="InterPro" id="IPR013766">
    <property type="entry name" value="Thioredoxin_domain"/>
</dbReference>
<dbReference type="InterPro" id="IPR036249">
    <property type="entry name" value="Thioredoxin-like_sf"/>
</dbReference>
<evidence type="ECO:0000313" key="7">
    <source>
        <dbReference type="EMBL" id="RPE12274.1"/>
    </source>
</evidence>
<evidence type="ECO:0000313" key="8">
    <source>
        <dbReference type="Proteomes" id="UP000278351"/>
    </source>
</evidence>
<evidence type="ECO:0000256" key="3">
    <source>
        <dbReference type="ARBA" id="ARBA00023157"/>
    </source>
</evidence>
<organism evidence="7 8">
    <name type="scientific">Chitinophaga lutea</name>
    <dbReference type="NCBI Taxonomy" id="2488634"/>
    <lineage>
        <taxon>Bacteria</taxon>
        <taxon>Pseudomonadati</taxon>
        <taxon>Bacteroidota</taxon>
        <taxon>Chitinophagia</taxon>
        <taxon>Chitinophagales</taxon>
        <taxon>Chitinophagaceae</taxon>
        <taxon>Chitinophaga</taxon>
    </lineage>
</organism>
<dbReference type="GO" id="GO:0030313">
    <property type="term" value="C:cell envelope"/>
    <property type="evidence" value="ECO:0007669"/>
    <property type="project" value="UniProtKB-SubCell"/>
</dbReference>
<comment type="subcellular location">
    <subcellularLocation>
        <location evidence="1">Cell envelope</location>
    </subcellularLocation>
</comment>
<comment type="caution">
    <text evidence="7">The sequence shown here is derived from an EMBL/GenBank/DDBJ whole genome shotgun (WGS) entry which is preliminary data.</text>
</comment>
<dbReference type="CDD" id="cd02966">
    <property type="entry name" value="TlpA_like_family"/>
    <property type="match status" value="1"/>
</dbReference>
<evidence type="ECO:0000256" key="5">
    <source>
        <dbReference type="SAM" id="SignalP"/>
    </source>
</evidence>
<proteinExistence type="predicted"/>
<evidence type="ECO:0000259" key="6">
    <source>
        <dbReference type="PROSITE" id="PS51352"/>
    </source>
</evidence>
<keyword evidence="2" id="KW-0201">Cytochrome c-type biogenesis</keyword>
<keyword evidence="3" id="KW-1015">Disulfide bond</keyword>
<name>A0A3N4QKH7_9BACT</name>
<gene>
    <name evidence="7" type="ORF">EGT74_01580</name>
</gene>
<keyword evidence="4" id="KW-0676">Redox-active center</keyword>
<dbReference type="InterPro" id="IPR050553">
    <property type="entry name" value="Thioredoxin_ResA/DsbE_sf"/>
</dbReference>
<evidence type="ECO:0000256" key="2">
    <source>
        <dbReference type="ARBA" id="ARBA00022748"/>
    </source>
</evidence>
<evidence type="ECO:0000256" key="4">
    <source>
        <dbReference type="ARBA" id="ARBA00023284"/>
    </source>
</evidence>
<keyword evidence="8" id="KW-1185">Reference proteome</keyword>
<sequence>MFMSRLFFVMVAGGSFFCCAENNIGKAAPITADSVITLVSKLDAAFGFYYKDGISSHPSFLAKDVPFRIKSRIPVYIMQPDENQTGYYLRPGDSIVVAKDRTGTIEMKTADPVRNNELAFFSRLSRDIGAVRHLGNKTYIRNEKVDLKERDSLINKKHQERLGYLHAYQAKHKVSAGFVDYAGKAFYYAGIYEKLYLFYPGYDRNKIRSFYRDSLSGYRKTFNCDTCLDHAFFTDALVQVARTSAEKEINATRPFLFYSGLNAGQLRQIYDSAKLHFTGKVRSYMQSDILELLIANRQVSQTEAENLRREIDDEDFREQIGRQIKMRFKRELAGNLSGQKLFSPDSSFRSWNDFLKQHRNRVLYIDFWASWCVPCLAAMPASLKLKRKYAGKPVDFIYISLDEDFDKWKSAAENQQIRTFSYWGEGDFVSLLAKKFKIASIPRYMIVDKAGNVFSDDAMGPGDSNLTPVLDDLIKR</sequence>
<dbReference type="SUPFAM" id="SSF52833">
    <property type="entry name" value="Thioredoxin-like"/>
    <property type="match status" value="1"/>
</dbReference>
<accession>A0A3N4QKH7</accession>
<reference evidence="7 8" key="1">
    <citation type="submission" date="2018-11" db="EMBL/GenBank/DDBJ databases">
        <title>Chitinophaga lutea sp.nov., isolate from arsenic contaminated soil.</title>
        <authorList>
            <person name="Zong Y."/>
        </authorList>
    </citation>
    <scope>NUCLEOTIDE SEQUENCE [LARGE SCALE GENOMIC DNA]</scope>
    <source>
        <strain evidence="7 8">ZY74</strain>
    </source>
</reference>
<dbReference type="PROSITE" id="PS51352">
    <property type="entry name" value="THIOREDOXIN_2"/>
    <property type="match status" value="1"/>
</dbReference>
<protein>
    <submittedName>
        <fullName evidence="7">TlpA family protein disulfide reductase</fullName>
    </submittedName>
</protein>
<feature type="signal peptide" evidence="5">
    <location>
        <begin position="1"/>
        <end position="20"/>
    </location>
</feature>
<dbReference type="InterPro" id="IPR012336">
    <property type="entry name" value="Thioredoxin-like_fold"/>
</dbReference>
<feature type="domain" description="Thioredoxin" evidence="6">
    <location>
        <begin position="330"/>
        <end position="476"/>
    </location>
</feature>
<dbReference type="PANTHER" id="PTHR42852">
    <property type="entry name" value="THIOL:DISULFIDE INTERCHANGE PROTEIN DSBE"/>
    <property type="match status" value="1"/>
</dbReference>
<dbReference type="Gene3D" id="3.40.30.10">
    <property type="entry name" value="Glutaredoxin"/>
    <property type="match status" value="1"/>
</dbReference>
<dbReference type="EMBL" id="RPDH01000001">
    <property type="protein sequence ID" value="RPE12274.1"/>
    <property type="molecule type" value="Genomic_DNA"/>
</dbReference>
<dbReference type="Pfam" id="PF13905">
    <property type="entry name" value="Thioredoxin_8"/>
    <property type="match status" value="1"/>
</dbReference>
<evidence type="ECO:0000256" key="1">
    <source>
        <dbReference type="ARBA" id="ARBA00004196"/>
    </source>
</evidence>
<dbReference type="AlphaFoldDB" id="A0A3N4QKH7"/>
<dbReference type="PANTHER" id="PTHR42852:SF6">
    <property type="entry name" value="THIOL:DISULFIDE INTERCHANGE PROTEIN DSBE"/>
    <property type="match status" value="1"/>
</dbReference>
<dbReference type="GO" id="GO:0017004">
    <property type="term" value="P:cytochrome complex assembly"/>
    <property type="evidence" value="ECO:0007669"/>
    <property type="project" value="UniProtKB-KW"/>
</dbReference>